<keyword evidence="2" id="KW-1185">Reference proteome</keyword>
<dbReference type="PANTHER" id="PTHR39235">
    <property type="entry name" value="PHOSPHATIDYLINOSITOL N-ACETYLGLUCOSAMINYLTRANSFERASE SUBUNIT Y"/>
    <property type="match status" value="1"/>
</dbReference>
<sequence length="74" mass="8588">MTQGREPGSTTCSLPTTLCWPVSWLTELFYSFFMLENFPQGCTSTINLCFYSLFSPITRATYVTFHCWTWMSGY</sequence>
<reference evidence="1" key="2">
    <citation type="submission" date="2025-08" db="UniProtKB">
        <authorList>
            <consortium name="Ensembl"/>
        </authorList>
    </citation>
    <scope>IDENTIFICATION</scope>
</reference>
<accession>A0A452RPS3</accession>
<evidence type="ECO:0000313" key="1">
    <source>
        <dbReference type="Ensembl" id="ENSUAMP00000021267.1"/>
    </source>
</evidence>
<reference evidence="1" key="3">
    <citation type="submission" date="2025-09" db="UniProtKB">
        <authorList>
            <consortium name="Ensembl"/>
        </authorList>
    </citation>
    <scope>IDENTIFICATION</scope>
</reference>
<dbReference type="Ensembl" id="ENSUAMT00000023760.1">
    <property type="protein sequence ID" value="ENSUAMP00000021267.1"/>
    <property type="gene ID" value="ENSUAMG00000016705.1"/>
</dbReference>
<dbReference type="GO" id="GO:0000506">
    <property type="term" value="C:glycosylphosphatidylinositol-N-acetylglucosaminyltransferase (GPI-GnT) complex"/>
    <property type="evidence" value="ECO:0007669"/>
    <property type="project" value="TreeGrafter"/>
</dbReference>
<dbReference type="GO" id="GO:0006506">
    <property type="term" value="P:GPI anchor biosynthetic process"/>
    <property type="evidence" value="ECO:0007669"/>
    <property type="project" value="TreeGrafter"/>
</dbReference>
<organism evidence="1 2">
    <name type="scientific">Ursus americanus</name>
    <name type="common">American black bear</name>
    <name type="synonym">Euarctos americanus</name>
    <dbReference type="NCBI Taxonomy" id="9643"/>
    <lineage>
        <taxon>Eukaryota</taxon>
        <taxon>Metazoa</taxon>
        <taxon>Chordata</taxon>
        <taxon>Craniata</taxon>
        <taxon>Vertebrata</taxon>
        <taxon>Euteleostomi</taxon>
        <taxon>Mammalia</taxon>
        <taxon>Eutheria</taxon>
        <taxon>Laurasiatheria</taxon>
        <taxon>Carnivora</taxon>
        <taxon>Caniformia</taxon>
        <taxon>Ursidae</taxon>
        <taxon>Ursus</taxon>
    </lineage>
</organism>
<protein>
    <submittedName>
        <fullName evidence="1">Uncharacterized protein</fullName>
    </submittedName>
</protein>
<dbReference type="Proteomes" id="UP000291022">
    <property type="component" value="Unassembled WGS sequence"/>
</dbReference>
<reference evidence="2" key="1">
    <citation type="submission" date="2016-06" db="EMBL/GenBank/DDBJ databases">
        <title>De novo assembly and RNA-Seq shows season-dependent expression and editing in black bear kidneys.</title>
        <authorList>
            <person name="Korstanje R."/>
            <person name="Srivastava A."/>
            <person name="Sarsani V.K."/>
            <person name="Sheehan S.M."/>
            <person name="Seger R.L."/>
            <person name="Barter M.E."/>
            <person name="Lindqvist C."/>
            <person name="Brody L.C."/>
            <person name="Mullikin J.C."/>
        </authorList>
    </citation>
    <scope>NUCLEOTIDE SEQUENCE [LARGE SCALE GENOMIC DNA]</scope>
</reference>
<proteinExistence type="predicted"/>
<dbReference type="STRING" id="9643.ENSUAMP00000021267"/>
<dbReference type="PANTHER" id="PTHR39235:SF1">
    <property type="entry name" value="PHOSPHATIDYLINOSITOL N-ACETYLGLUCOSAMINYLTRANSFERASE SUBUNIT Y"/>
    <property type="match status" value="1"/>
</dbReference>
<dbReference type="AlphaFoldDB" id="A0A452RPS3"/>
<dbReference type="OMA" id="VEENFAW"/>
<evidence type="ECO:0000313" key="2">
    <source>
        <dbReference type="Proteomes" id="UP000291022"/>
    </source>
</evidence>
<name>A0A452RPS3_URSAM</name>